<reference evidence="3 4" key="1">
    <citation type="journal article" date="2011" name="J. Bacteriol.">
        <title>Complete genome sequence of the type strain Cupriavidus necator N-1.</title>
        <authorList>
            <person name="Poehlein A."/>
            <person name="Kusian B."/>
            <person name="Friedrich B."/>
            <person name="Daniel R."/>
            <person name="Bowien B."/>
        </authorList>
    </citation>
    <scope>NUCLEOTIDE SEQUENCE [LARGE SCALE GENOMIC DNA]</scope>
    <source>
        <strain evidence="4">ATCC 43291 / DSM 13513 / CCUG 52238 / LMG 8453 / N-1</strain>
        <plasmid evidence="3 4">pBB1</plasmid>
    </source>
</reference>
<proteinExistence type="predicted"/>
<geneLocation type="plasmid" evidence="3 4">
    <name>pBB1</name>
</geneLocation>
<dbReference type="GO" id="GO:0016042">
    <property type="term" value="P:lipid catabolic process"/>
    <property type="evidence" value="ECO:0007669"/>
    <property type="project" value="InterPro"/>
</dbReference>
<dbReference type="EC" id="3.1.1.3" evidence="3"/>
<sequence>MKVGKAKCDDVNVGAASGTADLARAASSGHRKGWRGCRAAFLMVALSIGVVTASSAQIIPQDYFYVPPNPLPPGKPGDVIRTRTITAPLFPNALIQQIMYLSSTASGKPVAVTGVVATPLLRAAGQPLVVMTPGTRGTGDQCAPSRQFGVTSASPDGLDYESGTTQQLLARGISVVLTDYEGQGTPGLTSYLVGRSEGYNGLDALRAAQRLPGAGVPAGAPVGVVGYSQGGQAAGWVAELQPTYAPELNFRGALVGGVPTDMLVEVNHLNGNPTAGAGFGLAALSGLDHAFPELNLDGRLTDFGRQVMQDVRTSCFDKYLTAYGTTSAADVTQPNALSDSQWQQRFKASLLGTKVPGAPAFIYHGTADQVVPFALGQLLFSSWCSRGADVTFKGLIGLEHGTGNFAGPPDGIDWIAQRLAGVAAAHGCFDVTLP</sequence>
<evidence type="ECO:0000256" key="2">
    <source>
        <dbReference type="SAM" id="Phobius"/>
    </source>
</evidence>
<dbReference type="AlphaFoldDB" id="F8GWB1"/>
<dbReference type="SUPFAM" id="SSF53474">
    <property type="entry name" value="alpha/beta-Hydrolases"/>
    <property type="match status" value="1"/>
</dbReference>
<keyword evidence="2" id="KW-0472">Membrane</keyword>
<keyword evidence="3" id="KW-0378">Hydrolase</keyword>
<name>F8GWB1_CUPNN</name>
<keyword evidence="2" id="KW-0812">Transmembrane</keyword>
<keyword evidence="2" id="KW-1133">Transmembrane helix</keyword>
<feature type="transmembrane region" description="Helical" evidence="2">
    <location>
        <begin position="39"/>
        <end position="59"/>
    </location>
</feature>
<evidence type="ECO:0000313" key="3">
    <source>
        <dbReference type="EMBL" id="AEI81686.1"/>
    </source>
</evidence>
<dbReference type="InterPro" id="IPR029058">
    <property type="entry name" value="AB_hydrolase_fold"/>
</dbReference>
<dbReference type="Gene3D" id="1.10.260.130">
    <property type="match status" value="1"/>
</dbReference>
<accession>F8GWB1</accession>
<organism evidence="3 4">
    <name type="scientific">Cupriavidus necator (strain ATCC 43291 / DSM 13513 / CCUG 52238 / LMG 8453 / N-1)</name>
    <name type="common">Ralstonia eutropha</name>
    <dbReference type="NCBI Taxonomy" id="1042878"/>
    <lineage>
        <taxon>Bacteria</taxon>
        <taxon>Pseudomonadati</taxon>
        <taxon>Pseudomonadota</taxon>
        <taxon>Betaproteobacteria</taxon>
        <taxon>Burkholderiales</taxon>
        <taxon>Burkholderiaceae</taxon>
        <taxon>Cupriavidus</taxon>
    </lineage>
</organism>
<dbReference type="Gene3D" id="3.40.50.1820">
    <property type="entry name" value="alpha/beta hydrolase"/>
    <property type="match status" value="1"/>
</dbReference>
<dbReference type="KEGG" id="cnc:CNE_BB1p02620"/>
<gene>
    <name evidence="3" type="ordered locus">CNE_BB1p02620</name>
</gene>
<evidence type="ECO:0000313" key="4">
    <source>
        <dbReference type="Proteomes" id="UP000006798"/>
    </source>
</evidence>
<keyword evidence="3" id="KW-0614">Plasmid</keyword>
<dbReference type="Pfam" id="PF03583">
    <property type="entry name" value="LIP"/>
    <property type="match status" value="1"/>
</dbReference>
<dbReference type="GeneID" id="34311749"/>
<evidence type="ECO:0000256" key="1">
    <source>
        <dbReference type="SAM" id="MobiDB-lite"/>
    </source>
</evidence>
<dbReference type="PIRSF" id="PIRSF029171">
    <property type="entry name" value="Esterase_LipA"/>
    <property type="match status" value="1"/>
</dbReference>
<dbReference type="PANTHER" id="PTHR34853:SF1">
    <property type="entry name" value="LIPASE 5"/>
    <property type="match status" value="1"/>
</dbReference>
<protein>
    <submittedName>
        <fullName evidence="3">Triacylglycerol lipase</fullName>
        <ecNumber evidence="3">3.1.1.3</ecNumber>
    </submittedName>
</protein>
<dbReference type="InterPro" id="IPR005152">
    <property type="entry name" value="Lipase_secreted"/>
</dbReference>
<dbReference type="RefSeq" id="WP_013958742.1">
    <property type="nucleotide sequence ID" value="NC_015727.1"/>
</dbReference>
<dbReference type="PANTHER" id="PTHR34853">
    <property type="match status" value="1"/>
</dbReference>
<dbReference type="HOGENOM" id="CLU_029538_6_0_4"/>
<feature type="region of interest" description="Disordered" evidence="1">
    <location>
        <begin position="136"/>
        <end position="159"/>
    </location>
</feature>
<dbReference type="Proteomes" id="UP000006798">
    <property type="component" value="Plasmid pBB1"/>
</dbReference>
<dbReference type="EMBL" id="CP002879">
    <property type="protein sequence ID" value="AEI81686.1"/>
    <property type="molecule type" value="Genomic_DNA"/>
</dbReference>
<dbReference type="GO" id="GO:0004806">
    <property type="term" value="F:triacylglycerol lipase activity"/>
    <property type="evidence" value="ECO:0007669"/>
    <property type="project" value="UniProtKB-EC"/>
</dbReference>